<evidence type="ECO:0000256" key="2">
    <source>
        <dbReference type="ARBA" id="ARBA00008420"/>
    </source>
</evidence>
<evidence type="ECO:0000256" key="9">
    <source>
        <dbReference type="RuleBase" id="RU363066"/>
    </source>
</evidence>
<keyword evidence="4 9" id="KW-0808">Transferase</keyword>
<evidence type="ECO:0000313" key="11">
    <source>
        <dbReference type="Proteomes" id="UP000295110"/>
    </source>
</evidence>
<dbReference type="Gene3D" id="3.40.50.300">
    <property type="entry name" value="P-loop containing nucleotide triphosphate hydrolases"/>
    <property type="match status" value="1"/>
</dbReference>
<keyword evidence="6 9" id="KW-0418">Kinase</keyword>
<dbReference type="GO" id="GO:0046316">
    <property type="term" value="F:gluconokinase activity"/>
    <property type="evidence" value="ECO:0007669"/>
    <property type="project" value="UniProtKB-EC"/>
</dbReference>
<dbReference type="Pfam" id="PF13671">
    <property type="entry name" value="AAA_33"/>
    <property type="match status" value="1"/>
</dbReference>
<dbReference type="EMBL" id="SMBU01000011">
    <property type="protein sequence ID" value="TCU97333.1"/>
    <property type="molecule type" value="Genomic_DNA"/>
</dbReference>
<dbReference type="PANTHER" id="PTHR43442:SF3">
    <property type="entry name" value="GLUCONOKINASE-RELATED"/>
    <property type="match status" value="1"/>
</dbReference>
<name>A0A4R3V272_ROSSA</name>
<organism evidence="10 11">
    <name type="scientific">Roseateles saccharophilus</name>
    <name type="common">Pseudomonas saccharophila</name>
    <dbReference type="NCBI Taxonomy" id="304"/>
    <lineage>
        <taxon>Bacteria</taxon>
        <taxon>Pseudomonadati</taxon>
        <taxon>Pseudomonadota</taxon>
        <taxon>Betaproteobacteria</taxon>
        <taxon>Burkholderiales</taxon>
        <taxon>Sphaerotilaceae</taxon>
        <taxon>Roseateles</taxon>
    </lineage>
</organism>
<evidence type="ECO:0000256" key="6">
    <source>
        <dbReference type="ARBA" id="ARBA00022777"/>
    </source>
</evidence>
<dbReference type="GO" id="GO:0005975">
    <property type="term" value="P:carbohydrate metabolic process"/>
    <property type="evidence" value="ECO:0007669"/>
    <property type="project" value="InterPro"/>
</dbReference>
<comment type="caution">
    <text evidence="10">The sequence shown here is derived from an EMBL/GenBank/DDBJ whole genome shotgun (WGS) entry which is preliminary data.</text>
</comment>
<accession>A0A4R3V272</accession>
<protein>
    <recommendedName>
        <fullName evidence="3 9">Gluconokinase</fullName>
        <ecNumber evidence="3 9">2.7.1.12</ecNumber>
    </recommendedName>
</protein>
<dbReference type="RefSeq" id="WP_243655687.1">
    <property type="nucleotide sequence ID" value="NZ_CBCSGL010000038.1"/>
</dbReference>
<dbReference type="EC" id="2.7.1.12" evidence="3 9"/>
<evidence type="ECO:0000256" key="3">
    <source>
        <dbReference type="ARBA" id="ARBA00012054"/>
    </source>
</evidence>
<proteinExistence type="inferred from homology"/>
<sequence length="186" mass="19749">MLPDHPSVGTPPLRLVVMGVAGCGKSTLAQALGTALRLPVIEGDDFHPPRNRELMRRGIALTDADRAGWLAALGAELARHAGGAVLSCSALKRAYRDRLREAAPGLRFAYLALDEATALARVRSRAGNHYFNPGLVRSQFETLAAPDGEPGVLSLDALQPVEALCDTALGWLTRTPPSHSNDGDKP</sequence>
<keyword evidence="5 9" id="KW-0547">Nucleotide-binding</keyword>
<evidence type="ECO:0000256" key="8">
    <source>
        <dbReference type="ARBA" id="ARBA00048090"/>
    </source>
</evidence>
<dbReference type="GO" id="GO:0005737">
    <property type="term" value="C:cytoplasm"/>
    <property type="evidence" value="ECO:0007669"/>
    <property type="project" value="TreeGrafter"/>
</dbReference>
<dbReference type="AlphaFoldDB" id="A0A4R3V272"/>
<evidence type="ECO:0000313" key="10">
    <source>
        <dbReference type="EMBL" id="TCU97333.1"/>
    </source>
</evidence>
<dbReference type="CDD" id="cd02021">
    <property type="entry name" value="GntK"/>
    <property type="match status" value="1"/>
</dbReference>
<evidence type="ECO:0000256" key="1">
    <source>
        <dbReference type="ARBA" id="ARBA00004761"/>
    </source>
</evidence>
<dbReference type="Proteomes" id="UP000295110">
    <property type="component" value="Unassembled WGS sequence"/>
</dbReference>
<dbReference type="SUPFAM" id="SSF52540">
    <property type="entry name" value="P-loop containing nucleoside triphosphate hydrolases"/>
    <property type="match status" value="1"/>
</dbReference>
<dbReference type="InterPro" id="IPR027417">
    <property type="entry name" value="P-loop_NTPase"/>
</dbReference>
<keyword evidence="7 9" id="KW-0067">ATP-binding</keyword>
<keyword evidence="11" id="KW-1185">Reference proteome</keyword>
<reference evidence="10 11" key="1">
    <citation type="submission" date="2019-03" db="EMBL/GenBank/DDBJ databases">
        <title>Genomic Encyclopedia of Type Strains, Phase IV (KMG-IV): sequencing the most valuable type-strain genomes for metagenomic binning, comparative biology and taxonomic classification.</title>
        <authorList>
            <person name="Goeker M."/>
        </authorList>
    </citation>
    <scope>NUCLEOTIDE SEQUENCE [LARGE SCALE GENOMIC DNA]</scope>
    <source>
        <strain evidence="10 11">DSM 654</strain>
    </source>
</reference>
<evidence type="ECO:0000256" key="5">
    <source>
        <dbReference type="ARBA" id="ARBA00022741"/>
    </source>
</evidence>
<gene>
    <name evidence="10" type="ORF">EV671_10116</name>
</gene>
<dbReference type="InterPro" id="IPR006001">
    <property type="entry name" value="Therm_gnt_kin"/>
</dbReference>
<dbReference type="NCBIfam" id="TIGR01313">
    <property type="entry name" value="therm_gnt_kin"/>
    <property type="match status" value="1"/>
</dbReference>
<evidence type="ECO:0000256" key="7">
    <source>
        <dbReference type="ARBA" id="ARBA00022840"/>
    </source>
</evidence>
<comment type="similarity">
    <text evidence="2 9">Belongs to the gluconokinase GntK/GntV family.</text>
</comment>
<comment type="catalytic activity">
    <reaction evidence="8 9">
        <text>D-gluconate + ATP = 6-phospho-D-gluconate + ADP + H(+)</text>
        <dbReference type="Rhea" id="RHEA:19433"/>
        <dbReference type="ChEBI" id="CHEBI:15378"/>
        <dbReference type="ChEBI" id="CHEBI:18391"/>
        <dbReference type="ChEBI" id="CHEBI:30616"/>
        <dbReference type="ChEBI" id="CHEBI:58759"/>
        <dbReference type="ChEBI" id="CHEBI:456216"/>
        <dbReference type="EC" id="2.7.1.12"/>
    </reaction>
</comment>
<evidence type="ECO:0000256" key="4">
    <source>
        <dbReference type="ARBA" id="ARBA00022679"/>
    </source>
</evidence>
<dbReference type="GO" id="GO:0005524">
    <property type="term" value="F:ATP binding"/>
    <property type="evidence" value="ECO:0007669"/>
    <property type="project" value="UniProtKB-KW"/>
</dbReference>
<dbReference type="PANTHER" id="PTHR43442">
    <property type="entry name" value="GLUCONOKINASE-RELATED"/>
    <property type="match status" value="1"/>
</dbReference>
<comment type="pathway">
    <text evidence="1">Carbohydrate acid metabolism.</text>
</comment>